<dbReference type="EMBL" id="CACVBM020001273">
    <property type="protein sequence ID" value="CAA7042515.1"/>
    <property type="molecule type" value="Genomic_DNA"/>
</dbReference>
<sequence length="120" mass="13100">MEVEGDFRVENTKSHDSHMEDVGEKGRPPGEPPDISGTWAQKVTGCGMGGMLIPEEVVDGAFVEARLRVEFPDGDDGEPVITIGEEVLAAMNGLWRNCMIVKVLGRSVSLAMLSRKLREM</sequence>
<keyword evidence="3" id="KW-1185">Reference proteome</keyword>
<evidence type="ECO:0000313" key="3">
    <source>
        <dbReference type="Proteomes" id="UP000467841"/>
    </source>
</evidence>
<proteinExistence type="predicted"/>
<feature type="region of interest" description="Disordered" evidence="1">
    <location>
        <begin position="1"/>
        <end position="38"/>
    </location>
</feature>
<reference evidence="2" key="1">
    <citation type="submission" date="2020-01" db="EMBL/GenBank/DDBJ databases">
        <authorList>
            <person name="Mishra B."/>
        </authorList>
    </citation>
    <scope>NUCLEOTIDE SEQUENCE [LARGE SCALE GENOMIC DNA]</scope>
</reference>
<gene>
    <name evidence="2" type="ORF">MERR_LOCUS29750</name>
</gene>
<accession>A0A6D2JRT7</accession>
<comment type="caution">
    <text evidence="2">The sequence shown here is derived from an EMBL/GenBank/DDBJ whole genome shotgun (WGS) entry which is preliminary data.</text>
</comment>
<organism evidence="2 3">
    <name type="scientific">Microthlaspi erraticum</name>
    <dbReference type="NCBI Taxonomy" id="1685480"/>
    <lineage>
        <taxon>Eukaryota</taxon>
        <taxon>Viridiplantae</taxon>
        <taxon>Streptophyta</taxon>
        <taxon>Embryophyta</taxon>
        <taxon>Tracheophyta</taxon>
        <taxon>Spermatophyta</taxon>
        <taxon>Magnoliopsida</taxon>
        <taxon>eudicotyledons</taxon>
        <taxon>Gunneridae</taxon>
        <taxon>Pentapetalae</taxon>
        <taxon>rosids</taxon>
        <taxon>malvids</taxon>
        <taxon>Brassicales</taxon>
        <taxon>Brassicaceae</taxon>
        <taxon>Coluteocarpeae</taxon>
        <taxon>Microthlaspi</taxon>
    </lineage>
</organism>
<dbReference type="Proteomes" id="UP000467841">
    <property type="component" value="Unassembled WGS sequence"/>
</dbReference>
<dbReference type="OrthoDB" id="1112143at2759"/>
<evidence type="ECO:0000256" key="1">
    <source>
        <dbReference type="SAM" id="MobiDB-lite"/>
    </source>
</evidence>
<evidence type="ECO:0000313" key="2">
    <source>
        <dbReference type="EMBL" id="CAA7042515.1"/>
    </source>
</evidence>
<name>A0A6D2JRT7_9BRAS</name>
<feature type="compositionally biased region" description="Basic and acidic residues" evidence="1">
    <location>
        <begin position="1"/>
        <end position="28"/>
    </location>
</feature>
<dbReference type="AlphaFoldDB" id="A0A6D2JRT7"/>
<protein>
    <submittedName>
        <fullName evidence="2">Uncharacterized protein</fullName>
    </submittedName>
</protein>